<protein>
    <submittedName>
        <fullName evidence="1">DUF4192 domain-containing protein</fullName>
    </submittedName>
</protein>
<reference evidence="1 2" key="1">
    <citation type="submission" date="2021-03" db="EMBL/GenBank/DDBJ databases">
        <title>Actinoplanes flavus sp. nov., a novel actinomycete isolated from Coconut Palm rhizosphere soil.</title>
        <authorList>
            <person name="Luo X."/>
        </authorList>
    </citation>
    <scope>NUCLEOTIDE SEQUENCE [LARGE SCALE GENOMIC DNA]</scope>
    <source>
        <strain evidence="1 2">NEAU-H7</strain>
    </source>
</reference>
<proteinExistence type="predicted"/>
<comment type="caution">
    <text evidence="1">The sequence shown here is derived from an EMBL/GenBank/DDBJ whole genome shotgun (WGS) entry which is preliminary data.</text>
</comment>
<keyword evidence="2" id="KW-1185">Reference proteome</keyword>
<name>A0ABS3UFX1_9ACTN</name>
<evidence type="ECO:0000313" key="1">
    <source>
        <dbReference type="EMBL" id="MBO3736668.1"/>
    </source>
</evidence>
<organism evidence="1 2">
    <name type="scientific">Actinoplanes flavus</name>
    <dbReference type="NCBI Taxonomy" id="2820290"/>
    <lineage>
        <taxon>Bacteria</taxon>
        <taxon>Bacillati</taxon>
        <taxon>Actinomycetota</taxon>
        <taxon>Actinomycetes</taxon>
        <taxon>Micromonosporales</taxon>
        <taxon>Micromonosporaceae</taxon>
        <taxon>Actinoplanes</taxon>
    </lineage>
</organism>
<accession>A0ABS3UFX1</accession>
<dbReference type="Proteomes" id="UP000679690">
    <property type="component" value="Unassembled WGS sequence"/>
</dbReference>
<dbReference type="InterPro" id="IPR025447">
    <property type="entry name" value="DUF4192"/>
</dbReference>
<dbReference type="Pfam" id="PF13830">
    <property type="entry name" value="DUF4192"/>
    <property type="match status" value="1"/>
</dbReference>
<evidence type="ECO:0000313" key="2">
    <source>
        <dbReference type="Proteomes" id="UP000679690"/>
    </source>
</evidence>
<dbReference type="RefSeq" id="WP_208465886.1">
    <property type="nucleotide sequence ID" value="NZ_JAGFNS010000002.1"/>
</dbReference>
<gene>
    <name evidence="1" type="ORF">J5X75_03930</name>
</gene>
<sequence length="315" mass="34415">MLESAFPPRAGGSDQLLGLVPYLLGYHPTDALVAIIHQPERRWPHAISLPLNEPAEALLEHLALRIRDRTAGIILIGYGPHNQRRKIIEISEVLRLLVPVFGRFLYDDGVLTCLTPQCDCTPADGIAVDPRSTQTAARMAMIGRVALPSRQDLHTLVAPDPVAQTETQAALDTLDENGALSETDVASLMAPAQTGERLTADQVARLCLALHDKDRLTAAWHQTSGRLWQRELWLDVTRRAPQQHVVAPASLAAWSAWRCGQDALAEAALDRANKVDPADGFARIVSLIVGAHLPAHRVRWPVAQSLDTPSSRSHP</sequence>
<dbReference type="EMBL" id="JAGFNS010000002">
    <property type="protein sequence ID" value="MBO3736668.1"/>
    <property type="molecule type" value="Genomic_DNA"/>
</dbReference>